<keyword evidence="1" id="KW-0812">Transmembrane</keyword>
<organism evidence="2">
    <name type="scientific">marine sediment metagenome</name>
    <dbReference type="NCBI Taxonomy" id="412755"/>
    <lineage>
        <taxon>unclassified sequences</taxon>
        <taxon>metagenomes</taxon>
        <taxon>ecological metagenomes</taxon>
    </lineage>
</organism>
<accession>A0A0F9EFZ8</accession>
<dbReference type="AlphaFoldDB" id="A0A0F9EFZ8"/>
<proteinExistence type="predicted"/>
<comment type="caution">
    <text evidence="2">The sequence shown here is derived from an EMBL/GenBank/DDBJ whole genome shotgun (WGS) entry which is preliminary data.</text>
</comment>
<gene>
    <name evidence="2" type="ORF">LCGC14_2372000</name>
</gene>
<reference evidence="2" key="1">
    <citation type="journal article" date="2015" name="Nature">
        <title>Complex archaea that bridge the gap between prokaryotes and eukaryotes.</title>
        <authorList>
            <person name="Spang A."/>
            <person name="Saw J.H."/>
            <person name="Jorgensen S.L."/>
            <person name="Zaremba-Niedzwiedzka K."/>
            <person name="Martijn J."/>
            <person name="Lind A.E."/>
            <person name="van Eijk R."/>
            <person name="Schleper C."/>
            <person name="Guy L."/>
            <person name="Ettema T.J."/>
        </authorList>
    </citation>
    <scope>NUCLEOTIDE SEQUENCE</scope>
</reference>
<protein>
    <submittedName>
        <fullName evidence="2">Uncharacterized protein</fullName>
    </submittedName>
</protein>
<dbReference type="EMBL" id="LAZR01034984">
    <property type="protein sequence ID" value="KKL28751.1"/>
    <property type="molecule type" value="Genomic_DNA"/>
</dbReference>
<evidence type="ECO:0000256" key="1">
    <source>
        <dbReference type="SAM" id="Phobius"/>
    </source>
</evidence>
<name>A0A0F9EFZ8_9ZZZZ</name>
<keyword evidence="1" id="KW-0472">Membrane</keyword>
<sequence>MAYSKYLNMNTGDFIRIIIKSTTISILFIGELTLGIWYLF</sequence>
<keyword evidence="1" id="KW-1133">Transmembrane helix</keyword>
<evidence type="ECO:0000313" key="2">
    <source>
        <dbReference type="EMBL" id="KKL28751.1"/>
    </source>
</evidence>
<feature type="transmembrane region" description="Helical" evidence="1">
    <location>
        <begin position="21"/>
        <end position="39"/>
    </location>
</feature>